<evidence type="ECO:0000313" key="4">
    <source>
        <dbReference type="Proteomes" id="UP001140502"/>
    </source>
</evidence>
<protein>
    <recommendedName>
        <fullName evidence="5">Ankyrin</fullName>
    </recommendedName>
</protein>
<dbReference type="Proteomes" id="UP001140502">
    <property type="component" value="Unassembled WGS sequence"/>
</dbReference>
<evidence type="ECO:0000313" key="3">
    <source>
        <dbReference type="EMBL" id="KAJ4329269.1"/>
    </source>
</evidence>
<dbReference type="PROSITE" id="PS50088">
    <property type="entry name" value="ANK_REPEAT"/>
    <property type="match status" value="1"/>
</dbReference>
<keyword evidence="4" id="KW-1185">Reference proteome</keyword>
<organism evidence="3 4">
    <name type="scientific">Fusarium piperis</name>
    <dbReference type="NCBI Taxonomy" id="1435070"/>
    <lineage>
        <taxon>Eukaryota</taxon>
        <taxon>Fungi</taxon>
        <taxon>Dikarya</taxon>
        <taxon>Ascomycota</taxon>
        <taxon>Pezizomycotina</taxon>
        <taxon>Sordariomycetes</taxon>
        <taxon>Hypocreomycetidae</taxon>
        <taxon>Hypocreales</taxon>
        <taxon>Nectriaceae</taxon>
        <taxon>Fusarium</taxon>
        <taxon>Fusarium solani species complex</taxon>
    </lineage>
</organism>
<dbReference type="SMART" id="SM00248">
    <property type="entry name" value="ANK"/>
    <property type="match status" value="2"/>
</dbReference>
<accession>A0A9W9BTP9</accession>
<dbReference type="InterPro" id="IPR036770">
    <property type="entry name" value="Ankyrin_rpt-contain_sf"/>
</dbReference>
<feature type="repeat" description="ANK" evidence="1">
    <location>
        <begin position="315"/>
        <end position="347"/>
    </location>
</feature>
<reference evidence="3" key="1">
    <citation type="submission" date="2022-10" db="EMBL/GenBank/DDBJ databases">
        <title>Tapping the CABI collections for fungal endophytes: first genome assemblies for Collariella, Neodidymelliopsis, Ascochyta clinopodiicola, Didymella pomorum, Didymosphaeria variabile, Neocosmospora piperis and Neocucurbitaria cava.</title>
        <authorList>
            <person name="Hill R."/>
        </authorList>
    </citation>
    <scope>NUCLEOTIDE SEQUENCE</scope>
    <source>
        <strain evidence="3">IMI 366586</strain>
    </source>
</reference>
<gene>
    <name evidence="3" type="ORF">N0V84_000162</name>
</gene>
<dbReference type="Gene3D" id="1.25.40.20">
    <property type="entry name" value="Ankyrin repeat-containing domain"/>
    <property type="match status" value="1"/>
</dbReference>
<sequence>MEDLGNIRGHIARMELANANRRRAEREIAARPPQPALASPDDHDLPALPPRLPRPEYSTNANVISQTDPRELGFYVACARGWLPQVESYIAECDPTQAVRQYGLERASFGNQPDVALCLLKRGTILHDNVFLRSWADPPKYAGGRGMVVTLFDKGREVSIRLLEVFVEFGWHPNQLWTGFSWMDNTRHVSPIFESLENRPLLTFLLSHGADPMISHHNIGIGDSKPLNRRASSKVLGHAILTGDPTLVALLVAHGADPAYAMPLHELVKWKGGARATAFSVRCPMAEYILSSGMAAVNDIKKVPFLDMTRPARMEDLTPFAFACAGQDWEYAEWLLEHGADANLLNGRAFEPMYFSMPHDGPSDPQVVRALVDRVRARQEGS</sequence>
<evidence type="ECO:0008006" key="5">
    <source>
        <dbReference type="Google" id="ProtNLM"/>
    </source>
</evidence>
<evidence type="ECO:0000256" key="1">
    <source>
        <dbReference type="PROSITE-ProRule" id="PRU00023"/>
    </source>
</evidence>
<dbReference type="OrthoDB" id="194358at2759"/>
<dbReference type="InterPro" id="IPR002110">
    <property type="entry name" value="Ankyrin_rpt"/>
</dbReference>
<dbReference type="AlphaFoldDB" id="A0A9W9BTP9"/>
<evidence type="ECO:0000256" key="2">
    <source>
        <dbReference type="SAM" id="MobiDB-lite"/>
    </source>
</evidence>
<dbReference type="SUPFAM" id="SSF48403">
    <property type="entry name" value="Ankyrin repeat"/>
    <property type="match status" value="1"/>
</dbReference>
<feature type="region of interest" description="Disordered" evidence="2">
    <location>
        <begin position="23"/>
        <end position="58"/>
    </location>
</feature>
<name>A0A9W9BTP9_9HYPO</name>
<proteinExistence type="predicted"/>
<keyword evidence="1" id="KW-0040">ANK repeat</keyword>
<comment type="caution">
    <text evidence="3">The sequence shown here is derived from an EMBL/GenBank/DDBJ whole genome shotgun (WGS) entry which is preliminary data.</text>
</comment>
<dbReference type="EMBL" id="JAPEUR010000002">
    <property type="protein sequence ID" value="KAJ4329269.1"/>
    <property type="molecule type" value="Genomic_DNA"/>
</dbReference>